<gene>
    <name evidence="2" type="ORF">GCM10010412_028710</name>
</gene>
<sequence>MVLAADQSRLPANPSTGQRNIVASGGWCAPSQTVSGWPFSRRSVMVEIYFRRAGVLGYWQGPEESGFLLPEGTTRSRRPTTMPSSPR</sequence>
<dbReference type="EMBL" id="BAAATE010000006">
    <property type="protein sequence ID" value="GAA2657760.1"/>
    <property type="molecule type" value="Genomic_DNA"/>
</dbReference>
<dbReference type="Proteomes" id="UP001501666">
    <property type="component" value="Unassembled WGS sequence"/>
</dbReference>
<evidence type="ECO:0000256" key="1">
    <source>
        <dbReference type="SAM" id="MobiDB-lite"/>
    </source>
</evidence>
<organism evidence="2 3">
    <name type="scientific">Nonomuraea recticatena</name>
    <dbReference type="NCBI Taxonomy" id="46178"/>
    <lineage>
        <taxon>Bacteria</taxon>
        <taxon>Bacillati</taxon>
        <taxon>Actinomycetota</taxon>
        <taxon>Actinomycetes</taxon>
        <taxon>Streptosporangiales</taxon>
        <taxon>Streptosporangiaceae</taxon>
        <taxon>Nonomuraea</taxon>
    </lineage>
</organism>
<comment type="caution">
    <text evidence="2">The sequence shown here is derived from an EMBL/GenBank/DDBJ whole genome shotgun (WGS) entry which is preliminary data.</text>
</comment>
<protein>
    <submittedName>
        <fullName evidence="2">Uncharacterized protein</fullName>
    </submittedName>
</protein>
<reference evidence="2 3" key="1">
    <citation type="journal article" date="2019" name="Int. J. Syst. Evol. Microbiol.">
        <title>The Global Catalogue of Microorganisms (GCM) 10K type strain sequencing project: providing services to taxonomists for standard genome sequencing and annotation.</title>
        <authorList>
            <consortium name="The Broad Institute Genomics Platform"/>
            <consortium name="The Broad Institute Genome Sequencing Center for Infectious Disease"/>
            <person name="Wu L."/>
            <person name="Ma J."/>
        </authorList>
    </citation>
    <scope>NUCLEOTIDE SEQUENCE [LARGE SCALE GENOMIC DNA]</scope>
    <source>
        <strain evidence="2 3">JCM 6835</strain>
    </source>
</reference>
<keyword evidence="3" id="KW-1185">Reference proteome</keyword>
<proteinExistence type="predicted"/>
<evidence type="ECO:0000313" key="2">
    <source>
        <dbReference type="EMBL" id="GAA2657760.1"/>
    </source>
</evidence>
<accession>A0ABN3RPQ2</accession>
<name>A0ABN3RPQ2_9ACTN</name>
<evidence type="ECO:0000313" key="3">
    <source>
        <dbReference type="Proteomes" id="UP001501666"/>
    </source>
</evidence>
<feature type="region of interest" description="Disordered" evidence="1">
    <location>
        <begin position="64"/>
        <end position="87"/>
    </location>
</feature>